<protein>
    <recommendedName>
        <fullName evidence="3">Calcineurin-like phosphoesterase domain-containing protein</fullName>
    </recommendedName>
</protein>
<dbReference type="GO" id="GO:0009245">
    <property type="term" value="P:lipid A biosynthetic process"/>
    <property type="evidence" value="ECO:0007669"/>
    <property type="project" value="TreeGrafter"/>
</dbReference>
<dbReference type="RefSeq" id="WP_424586468.1">
    <property type="nucleotide sequence ID" value="NZ_JBNARP010000002.1"/>
</dbReference>
<evidence type="ECO:0000313" key="4">
    <source>
        <dbReference type="EMBL" id="PMP68502.1"/>
    </source>
</evidence>
<dbReference type="InterPro" id="IPR029052">
    <property type="entry name" value="Metallo-depent_PP-like"/>
</dbReference>
<dbReference type="GO" id="GO:0016020">
    <property type="term" value="C:membrane"/>
    <property type="evidence" value="ECO:0007669"/>
    <property type="project" value="GOC"/>
</dbReference>
<name>A0A2J6WFJ7_9BACT</name>
<dbReference type="PANTHER" id="PTHR31302:SF31">
    <property type="entry name" value="PHOSPHODIESTERASE YAEI"/>
    <property type="match status" value="1"/>
</dbReference>
<gene>
    <name evidence="4" type="ORF">C0189_01140</name>
</gene>
<dbReference type="Pfam" id="PF00149">
    <property type="entry name" value="Metallophos"/>
    <property type="match status" value="1"/>
</dbReference>
<evidence type="ECO:0000256" key="2">
    <source>
        <dbReference type="ARBA" id="ARBA00022801"/>
    </source>
</evidence>
<dbReference type="SUPFAM" id="SSF56300">
    <property type="entry name" value="Metallo-dependent phosphatases"/>
    <property type="match status" value="1"/>
</dbReference>
<dbReference type="AlphaFoldDB" id="A0A2J6WFJ7"/>
<dbReference type="CDD" id="cd07385">
    <property type="entry name" value="MPP_YkuE_C"/>
    <property type="match status" value="1"/>
</dbReference>
<dbReference type="EMBL" id="PNIL01000018">
    <property type="protein sequence ID" value="PMP68502.1"/>
    <property type="molecule type" value="Genomic_DNA"/>
</dbReference>
<evidence type="ECO:0000313" key="5">
    <source>
        <dbReference type="Proteomes" id="UP000237040"/>
    </source>
</evidence>
<sequence>MKYFIIFLIIATIVYGLFIEPNVVKITIINFPSSKIENSLDNFTIVQISDLHLKDFGMKEEFIIKSLITIKPNIVVFTGDFIDDKKYLNFLDQFLNSFRSNYDGPAYAVLGNWDYESAPNEIENLLRNNNITLLKNENVYYSFKDTSFYIVGIDDTITGHYDLNSALFRVDLSKFTLALSHSPDIETKFSNDLKFDLILCGHTHGGQIGIPFIARKLAPTSTKYIKGLYTTQHGSIYVNRGIGTSVIPFRFLCPPELTVIKLKSKK</sequence>
<dbReference type="Proteomes" id="UP000237040">
    <property type="component" value="Unassembled WGS sequence"/>
</dbReference>
<evidence type="ECO:0000256" key="1">
    <source>
        <dbReference type="ARBA" id="ARBA00022723"/>
    </source>
</evidence>
<dbReference type="Gene3D" id="3.60.21.10">
    <property type="match status" value="1"/>
</dbReference>
<feature type="domain" description="Calcineurin-like phosphoesterase" evidence="3">
    <location>
        <begin position="44"/>
        <end position="205"/>
    </location>
</feature>
<dbReference type="GO" id="GO:0008758">
    <property type="term" value="F:UDP-2,3-diacylglucosamine hydrolase activity"/>
    <property type="evidence" value="ECO:0007669"/>
    <property type="project" value="TreeGrafter"/>
</dbReference>
<dbReference type="InterPro" id="IPR051158">
    <property type="entry name" value="Metallophosphoesterase_sf"/>
</dbReference>
<dbReference type="GO" id="GO:0046872">
    <property type="term" value="F:metal ion binding"/>
    <property type="evidence" value="ECO:0007669"/>
    <property type="project" value="UniProtKB-KW"/>
</dbReference>
<keyword evidence="1" id="KW-0479">Metal-binding</keyword>
<accession>A0A2J6WFJ7</accession>
<proteinExistence type="predicted"/>
<keyword evidence="2" id="KW-0378">Hydrolase</keyword>
<dbReference type="InterPro" id="IPR004843">
    <property type="entry name" value="Calcineurin-like_PHP"/>
</dbReference>
<reference evidence="4 5" key="1">
    <citation type="submission" date="2018-01" db="EMBL/GenBank/DDBJ databases">
        <title>Metagenomic assembled genomes from two thermal pools in the Uzon Caldera, Kamchatka, Russia.</title>
        <authorList>
            <person name="Wilkins L."/>
            <person name="Ettinger C."/>
        </authorList>
    </citation>
    <scope>NUCLEOTIDE SEQUENCE [LARGE SCALE GENOMIC DNA]</scope>
    <source>
        <strain evidence="4">ZAV-07</strain>
    </source>
</reference>
<organism evidence="4 5">
    <name type="scientific">Caldisericum exile</name>
    <dbReference type="NCBI Taxonomy" id="693075"/>
    <lineage>
        <taxon>Bacteria</taxon>
        <taxon>Pseudomonadati</taxon>
        <taxon>Caldisericota/Cryosericota group</taxon>
        <taxon>Caldisericota</taxon>
        <taxon>Caldisericia</taxon>
        <taxon>Caldisericales</taxon>
        <taxon>Caldisericaceae</taxon>
        <taxon>Caldisericum</taxon>
    </lineage>
</organism>
<comment type="caution">
    <text evidence="4">The sequence shown here is derived from an EMBL/GenBank/DDBJ whole genome shotgun (WGS) entry which is preliminary data.</text>
</comment>
<dbReference type="PANTHER" id="PTHR31302">
    <property type="entry name" value="TRANSMEMBRANE PROTEIN WITH METALLOPHOSPHOESTERASE DOMAIN-RELATED"/>
    <property type="match status" value="1"/>
</dbReference>
<evidence type="ECO:0000259" key="3">
    <source>
        <dbReference type="Pfam" id="PF00149"/>
    </source>
</evidence>